<dbReference type="Proteomes" id="UP000199120">
    <property type="component" value="Unassembled WGS sequence"/>
</dbReference>
<dbReference type="SUPFAM" id="SSF48256">
    <property type="entry name" value="Citrate synthase"/>
    <property type="match status" value="1"/>
</dbReference>
<evidence type="ECO:0000256" key="2">
    <source>
        <dbReference type="ARBA" id="ARBA00010566"/>
    </source>
</evidence>
<dbReference type="OrthoDB" id="9759263at2"/>
<dbReference type="STRING" id="416943.SAMN05445871_1880"/>
<dbReference type="NCBIfam" id="NF004864">
    <property type="entry name" value="PRK06224.1-1"/>
    <property type="match status" value="1"/>
</dbReference>
<dbReference type="InterPro" id="IPR036969">
    <property type="entry name" value="Citrate_synthase_sf"/>
</dbReference>
<dbReference type="Gene3D" id="1.10.230.10">
    <property type="entry name" value="Cytochrome P450-Terp, domain 2"/>
    <property type="match status" value="1"/>
</dbReference>
<dbReference type="EC" id="2.3.3.16" evidence="3"/>
<dbReference type="RefSeq" id="WP_090544270.1">
    <property type="nucleotide sequence ID" value="NZ_FNSR01000001.1"/>
</dbReference>
<dbReference type="GO" id="GO:0005975">
    <property type="term" value="P:carbohydrate metabolic process"/>
    <property type="evidence" value="ECO:0007669"/>
    <property type="project" value="TreeGrafter"/>
</dbReference>
<evidence type="ECO:0000256" key="3">
    <source>
        <dbReference type="ARBA" id="ARBA00012972"/>
    </source>
</evidence>
<dbReference type="PANTHER" id="PTHR11739">
    <property type="entry name" value="CITRATE SYNTHASE"/>
    <property type="match status" value="1"/>
</dbReference>
<dbReference type="GO" id="GO:0006099">
    <property type="term" value="P:tricarboxylic acid cycle"/>
    <property type="evidence" value="ECO:0007669"/>
    <property type="project" value="UniProtKB-UniPathway"/>
</dbReference>
<reference evidence="6" key="1">
    <citation type="submission" date="2016-10" db="EMBL/GenBank/DDBJ databases">
        <authorList>
            <person name="Varghese N."/>
            <person name="Submissions S."/>
        </authorList>
    </citation>
    <scope>NUCLEOTIDE SEQUENCE [LARGE SCALE GENOMIC DNA]</scope>
    <source>
        <strain evidence="6">LMG 26416</strain>
    </source>
</reference>
<dbReference type="PANTHER" id="PTHR11739:SF4">
    <property type="entry name" value="CITRATE SYNTHASE, PEROXISOMAL"/>
    <property type="match status" value="1"/>
</dbReference>
<dbReference type="Gene3D" id="1.10.580.10">
    <property type="entry name" value="Citrate Synthase, domain 1"/>
    <property type="match status" value="1"/>
</dbReference>
<accession>A0A1H7JCP6</accession>
<gene>
    <name evidence="5" type="ORF">SAMN05192542_103185</name>
</gene>
<evidence type="ECO:0000256" key="4">
    <source>
        <dbReference type="ARBA" id="ARBA00022679"/>
    </source>
</evidence>
<proteinExistence type="inferred from homology"/>
<dbReference type="InterPro" id="IPR016143">
    <property type="entry name" value="Citrate_synth-like_sm_a-sub"/>
</dbReference>
<dbReference type="CDD" id="cd06100">
    <property type="entry name" value="CCL_ACL-C"/>
    <property type="match status" value="1"/>
</dbReference>
<dbReference type="PRINTS" id="PR00143">
    <property type="entry name" value="CITRTSNTHASE"/>
</dbReference>
<comment type="pathway">
    <text evidence="1">Carbohydrate metabolism; tricarboxylic acid cycle; isocitrate from oxaloacetate: step 1/2.</text>
</comment>
<comment type="similarity">
    <text evidence="2">Belongs to the citrate synthase family.</text>
</comment>
<dbReference type="InterPro" id="IPR002020">
    <property type="entry name" value="Citrate_synthase"/>
</dbReference>
<dbReference type="Pfam" id="PF00285">
    <property type="entry name" value="Citrate_synt"/>
    <property type="match status" value="1"/>
</dbReference>
<evidence type="ECO:0000256" key="1">
    <source>
        <dbReference type="ARBA" id="ARBA00004751"/>
    </source>
</evidence>
<dbReference type="InterPro" id="IPR016142">
    <property type="entry name" value="Citrate_synth-like_lrg_a-sub"/>
</dbReference>
<dbReference type="GO" id="GO:0005829">
    <property type="term" value="C:cytosol"/>
    <property type="evidence" value="ECO:0007669"/>
    <property type="project" value="TreeGrafter"/>
</dbReference>
<organism evidence="5 6">
    <name type="scientific">Paraburkholderia caballeronis</name>
    <dbReference type="NCBI Taxonomy" id="416943"/>
    <lineage>
        <taxon>Bacteria</taxon>
        <taxon>Pseudomonadati</taxon>
        <taxon>Pseudomonadota</taxon>
        <taxon>Betaproteobacteria</taxon>
        <taxon>Burkholderiales</taxon>
        <taxon>Burkholderiaceae</taxon>
        <taxon>Paraburkholderia</taxon>
    </lineage>
</organism>
<dbReference type="AlphaFoldDB" id="A0A1H7JCP6"/>
<dbReference type="EMBL" id="FOAJ01000003">
    <property type="protein sequence ID" value="SEK71085.1"/>
    <property type="molecule type" value="Genomic_DNA"/>
</dbReference>
<keyword evidence="6" id="KW-1185">Reference proteome</keyword>
<evidence type="ECO:0000313" key="6">
    <source>
        <dbReference type="Proteomes" id="UP000199120"/>
    </source>
</evidence>
<keyword evidence="4" id="KW-0808">Transferase</keyword>
<sequence>MTTWAGKAADLLAETKRWWTTRIIDIRPGEIRIKGRPIETLIGHAGYARMVWLMLRDDEPTPAELALLEAALVAAVDHGPQAPSIAIARMAVTCGAPLNAAMASAINVLDGVHGGAGEQCLQLYADVLARANDGLELEAAVHAALDAFVAAHGKMIPGFGHRFHPVDPRSVRLLALVEDAVEAGAATGRYARVGRLVERALEQRTGTRIPMNIDGATAVVYGELNFAPPLARGLFILSRSVGILAHAWEQKQQGGRIKGPLPPAVGYTYAGDD</sequence>
<name>A0A1H7JCP6_9BURK</name>
<protein>
    <recommendedName>
        <fullName evidence="3">citrate synthase (unknown stereospecificity)</fullName>
        <ecNumber evidence="3">2.3.3.16</ecNumber>
    </recommendedName>
</protein>
<dbReference type="GO" id="GO:0036440">
    <property type="term" value="F:citrate synthase activity"/>
    <property type="evidence" value="ECO:0007669"/>
    <property type="project" value="UniProtKB-EC"/>
</dbReference>
<dbReference type="UniPathway" id="UPA00223">
    <property type="reaction ID" value="UER00717"/>
</dbReference>
<evidence type="ECO:0000313" key="5">
    <source>
        <dbReference type="EMBL" id="SEK71085.1"/>
    </source>
</evidence>